<dbReference type="PANTHER" id="PTHR46305:SF3">
    <property type="entry name" value="NADPH:QUINONE OXIDOREDUCTASE MDAB"/>
    <property type="match status" value="1"/>
</dbReference>
<evidence type="ECO:0000259" key="5">
    <source>
        <dbReference type="Pfam" id="PF02525"/>
    </source>
</evidence>
<dbReference type="Gene3D" id="3.40.50.360">
    <property type="match status" value="1"/>
</dbReference>
<evidence type="ECO:0000256" key="1">
    <source>
        <dbReference type="ARBA" id="ARBA00001974"/>
    </source>
</evidence>
<dbReference type="SUPFAM" id="SSF52218">
    <property type="entry name" value="Flavoproteins"/>
    <property type="match status" value="1"/>
</dbReference>
<keyword evidence="7" id="KW-1185">Reference proteome</keyword>
<dbReference type="Pfam" id="PF02525">
    <property type="entry name" value="Flavodoxin_2"/>
    <property type="match status" value="1"/>
</dbReference>
<gene>
    <name evidence="6" type="ORF">V6W77_07800</name>
</gene>
<sequence>MKNILIINGHQPYDFSKGELTQSLIDVATHALQRKGLTVKQSRVTAYDINEELEKWQWADAVIFQFPSNWMMMPWSAKKYMDDVFTAGMGGILCLYDGRSAENPTANYGTGGKMHGKKYLLSATFNAPKQAFDNPDEYLFQGKNLDDLFFPMHCNFRFFAMEQLPTFACFDVVKNPQIEQDLKAFEQHILANF</sequence>
<dbReference type="EC" id="1.6.99.-" evidence="6"/>
<dbReference type="InterPro" id="IPR003680">
    <property type="entry name" value="Flavodoxin_fold"/>
</dbReference>
<evidence type="ECO:0000313" key="7">
    <source>
        <dbReference type="Proteomes" id="UP001432017"/>
    </source>
</evidence>
<dbReference type="InterPro" id="IPR052397">
    <property type="entry name" value="NADPH-QR_MdaB"/>
</dbReference>
<evidence type="ECO:0000313" key="6">
    <source>
        <dbReference type="EMBL" id="MEG9476179.1"/>
    </source>
</evidence>
<dbReference type="RefSeq" id="WP_334254301.1">
    <property type="nucleotide sequence ID" value="NZ_JBAJJF010000019.1"/>
</dbReference>
<dbReference type="PANTHER" id="PTHR46305">
    <property type="match status" value="1"/>
</dbReference>
<dbReference type="InterPro" id="IPR029039">
    <property type="entry name" value="Flavoprotein-like_sf"/>
</dbReference>
<keyword evidence="3" id="KW-0274">FAD</keyword>
<comment type="caution">
    <text evidence="6">The sequence shown here is derived from an EMBL/GenBank/DDBJ whole genome shotgun (WGS) entry which is preliminary data.</text>
</comment>
<keyword evidence="2" id="KW-0285">Flavoprotein</keyword>
<accession>A0ABU7ZG60</accession>
<evidence type="ECO:0000256" key="3">
    <source>
        <dbReference type="ARBA" id="ARBA00022827"/>
    </source>
</evidence>
<name>A0ABU7ZG60_9PAST</name>
<dbReference type="EC" id="1.-.-.-" evidence="6"/>
<evidence type="ECO:0000256" key="2">
    <source>
        <dbReference type="ARBA" id="ARBA00022630"/>
    </source>
</evidence>
<comment type="cofactor">
    <cofactor evidence="1">
        <name>FAD</name>
        <dbReference type="ChEBI" id="CHEBI:57692"/>
    </cofactor>
</comment>
<dbReference type="EMBL" id="JBAJJM010000010">
    <property type="protein sequence ID" value="MEG9476179.1"/>
    <property type="molecule type" value="Genomic_DNA"/>
</dbReference>
<organism evidence="6 7">
    <name type="scientific">Mannheimia indoligenes</name>
    <dbReference type="NCBI Taxonomy" id="3103145"/>
    <lineage>
        <taxon>Bacteria</taxon>
        <taxon>Pseudomonadati</taxon>
        <taxon>Pseudomonadota</taxon>
        <taxon>Gammaproteobacteria</taxon>
        <taxon>Pasteurellales</taxon>
        <taxon>Pasteurellaceae</taxon>
        <taxon>Mannheimia</taxon>
    </lineage>
</organism>
<dbReference type="Proteomes" id="UP001432017">
    <property type="component" value="Unassembled WGS sequence"/>
</dbReference>
<proteinExistence type="inferred from homology"/>
<comment type="similarity">
    <text evidence="4">Belongs to the oxidoreductase MdaB family.</text>
</comment>
<protein>
    <submittedName>
        <fullName evidence="6">NAD(P)H-dependent oxidoreductase</fullName>
        <ecNumber evidence="6">1.-.-.-</ecNumber>
        <ecNumber evidence="6">1.6.99.-</ecNumber>
    </submittedName>
</protein>
<feature type="domain" description="Flavodoxin-like fold" evidence="5">
    <location>
        <begin position="2"/>
        <end position="188"/>
    </location>
</feature>
<keyword evidence="6" id="KW-0560">Oxidoreductase</keyword>
<dbReference type="GO" id="GO:0016491">
    <property type="term" value="F:oxidoreductase activity"/>
    <property type="evidence" value="ECO:0007669"/>
    <property type="project" value="UniProtKB-KW"/>
</dbReference>
<evidence type="ECO:0000256" key="4">
    <source>
        <dbReference type="ARBA" id="ARBA00037981"/>
    </source>
</evidence>
<reference evidence="6" key="1">
    <citation type="submission" date="2023-12" db="EMBL/GenBank/DDBJ databases">
        <title>Mannheima indologenes sp. nov. proposed for Clade V organisms of Mannheimia.</title>
        <authorList>
            <person name="Christensen H."/>
        </authorList>
    </citation>
    <scope>NUCLEOTIDE SEQUENCE</scope>
    <source>
        <strain evidence="6">M14.4</strain>
    </source>
</reference>